<dbReference type="EnsemblMetazoa" id="CLYHEMT005111.2">
    <property type="protein sequence ID" value="CLYHEMP005111.2"/>
    <property type="gene ID" value="CLYHEMG005111"/>
</dbReference>
<name>A0A7M5WJM7_9CNID</name>
<proteinExistence type="predicted"/>
<evidence type="ECO:0000313" key="2">
    <source>
        <dbReference type="Proteomes" id="UP000594262"/>
    </source>
</evidence>
<dbReference type="Proteomes" id="UP000594262">
    <property type="component" value="Unplaced"/>
</dbReference>
<protein>
    <submittedName>
        <fullName evidence="1">Uncharacterized protein</fullName>
    </submittedName>
</protein>
<keyword evidence="2" id="KW-1185">Reference proteome</keyword>
<reference evidence="1" key="1">
    <citation type="submission" date="2021-01" db="UniProtKB">
        <authorList>
            <consortium name="EnsemblMetazoa"/>
        </authorList>
    </citation>
    <scope>IDENTIFICATION</scope>
</reference>
<dbReference type="AlphaFoldDB" id="A0A7M5WJM7"/>
<evidence type="ECO:0000313" key="1">
    <source>
        <dbReference type="EnsemblMetazoa" id="CLYHEMP005111.1"/>
    </source>
</evidence>
<sequence length="464" mass="54118">MLANQKQSFLPSILKEVERREEANLEKNLKWWRLYSDWRFHGFDSTNRYYTALDEQKSDYPFFDIAVLYYDDNESKVKRLSVTLCMEISPQEDGLLYDHESCRWFNIETIWDIEGFQTTLYSGTVGHLFPEVTSPTYSEQISVSTREVNDQNKLVDFPLDLTLLYSAIKKSQSIGDVLLLCFDEESGYDNIYVSLIKFDEQGITLYKSITIPIGEHQVSFSDHSIGLDWHDEHVDPNIFLDFEAERIYFTGHGGPRDDYDCHLTLLSCFDFSGKHLFSFTVGDDKTKSESFSFFTQVHGSVFVSVTSHKMVQLLKVTEKGILTMKESQLYINVEFNVNYTNYRAYRLMKQFERYLLCVGITTRNERYEAKSTSYFVFDISNGEKVYHCVLDGPRVWKLVFNKDMSELMYRSSDIHGIFNFRKSTLIDGTSLKHKARLACLKSFTDEYLSSKLPKHLLQYLGITC</sequence>
<dbReference type="EnsemblMetazoa" id="CLYHEMT005111.1">
    <property type="protein sequence ID" value="CLYHEMP005111.1"/>
    <property type="gene ID" value="CLYHEMG005111"/>
</dbReference>
<organism evidence="1 2">
    <name type="scientific">Clytia hemisphaerica</name>
    <dbReference type="NCBI Taxonomy" id="252671"/>
    <lineage>
        <taxon>Eukaryota</taxon>
        <taxon>Metazoa</taxon>
        <taxon>Cnidaria</taxon>
        <taxon>Hydrozoa</taxon>
        <taxon>Hydroidolina</taxon>
        <taxon>Leptothecata</taxon>
        <taxon>Obeliida</taxon>
        <taxon>Clytiidae</taxon>
        <taxon>Clytia</taxon>
    </lineage>
</organism>
<accession>A0A7M5WJM7</accession>